<evidence type="ECO:0000256" key="3">
    <source>
        <dbReference type="SAM" id="SignalP"/>
    </source>
</evidence>
<dbReference type="NCBIfam" id="NF008437">
    <property type="entry name" value="PRK11280.1"/>
    <property type="match status" value="1"/>
</dbReference>
<protein>
    <recommendedName>
        <fullName evidence="4">Glycine zipper 2TM domain-containing protein</fullName>
    </recommendedName>
</protein>
<dbReference type="GO" id="GO:0019867">
    <property type="term" value="C:outer membrane"/>
    <property type="evidence" value="ECO:0007669"/>
    <property type="project" value="InterPro"/>
</dbReference>
<dbReference type="Pfam" id="PF05433">
    <property type="entry name" value="Rick_17kDa_Anti"/>
    <property type="match status" value="1"/>
</dbReference>
<feature type="domain" description="Glycine zipper 2TM" evidence="4">
    <location>
        <begin position="72"/>
        <end position="113"/>
    </location>
</feature>
<dbReference type="PANTHER" id="PTHR35603:SF2">
    <property type="entry name" value="OUTER MEMBRANE LIPOPROTEIN"/>
    <property type="match status" value="1"/>
</dbReference>
<evidence type="ECO:0000256" key="1">
    <source>
        <dbReference type="ARBA" id="ARBA00004370"/>
    </source>
</evidence>
<dbReference type="InterPro" id="IPR051407">
    <property type="entry name" value="Bact_OM_lipoprot/Surf_antigen"/>
</dbReference>
<comment type="subcellular location">
    <subcellularLocation>
        <location evidence="1">Membrane</location>
    </subcellularLocation>
</comment>
<evidence type="ECO:0000256" key="2">
    <source>
        <dbReference type="ARBA" id="ARBA00023136"/>
    </source>
</evidence>
<name>A0A829YDU9_9GAMM</name>
<feature type="signal peptide" evidence="3">
    <location>
        <begin position="1"/>
        <end position="20"/>
    </location>
</feature>
<evidence type="ECO:0000259" key="4">
    <source>
        <dbReference type="Pfam" id="PF05433"/>
    </source>
</evidence>
<dbReference type="InterPro" id="IPR008816">
    <property type="entry name" value="Gly_zipper_2TM_dom"/>
</dbReference>
<keyword evidence="3" id="KW-0732">Signal</keyword>
<dbReference type="RefSeq" id="WP_161813131.1">
    <property type="nucleotide sequence ID" value="NZ_BLJN01000003.1"/>
</dbReference>
<sequence>MNKSLVTGLVIGAAVVTAGAAVANLDVFDRSPKFAEVLKVDAVKETTRTPREVCSDHIVTHQAPVKDEKRIAGTVIGAVVGGVLGNQIGDGRGQKIATAAGAAAGGYAGNKVQQRMQNGNTYTTTEQRCETVYDSNEKIVGYDVRYRLGDQEDTVRMDRDPGPQIPVVDGQLQLAQSPAHN</sequence>
<organism evidence="5 6">
    <name type="scientific">Steroidobacter agaridevorans</name>
    <dbReference type="NCBI Taxonomy" id="2695856"/>
    <lineage>
        <taxon>Bacteria</taxon>
        <taxon>Pseudomonadati</taxon>
        <taxon>Pseudomonadota</taxon>
        <taxon>Gammaproteobacteria</taxon>
        <taxon>Steroidobacterales</taxon>
        <taxon>Steroidobacteraceae</taxon>
        <taxon>Steroidobacter</taxon>
    </lineage>
</organism>
<dbReference type="AlphaFoldDB" id="A0A829YDU9"/>
<reference evidence="6" key="1">
    <citation type="submission" date="2020-01" db="EMBL/GenBank/DDBJ databases">
        <title>'Steroidobacter agaridevorans' sp. nov., agar-degrading bacteria isolated from rhizosphere soils.</title>
        <authorList>
            <person name="Ikenaga M."/>
            <person name="Kataoka M."/>
            <person name="Murouchi A."/>
            <person name="Katsuragi S."/>
            <person name="Sakai M."/>
        </authorList>
    </citation>
    <scope>NUCLEOTIDE SEQUENCE [LARGE SCALE GENOMIC DNA]</scope>
    <source>
        <strain evidence="6">YU21-B</strain>
    </source>
</reference>
<proteinExistence type="predicted"/>
<comment type="caution">
    <text evidence="5">The sequence shown here is derived from an EMBL/GenBank/DDBJ whole genome shotgun (WGS) entry which is preliminary data.</text>
</comment>
<dbReference type="PANTHER" id="PTHR35603">
    <property type="match status" value="1"/>
</dbReference>
<keyword evidence="6" id="KW-1185">Reference proteome</keyword>
<keyword evidence="2" id="KW-0472">Membrane</keyword>
<dbReference type="Proteomes" id="UP000445000">
    <property type="component" value="Unassembled WGS sequence"/>
</dbReference>
<gene>
    <name evidence="5" type="ORF">GCM10011487_34850</name>
</gene>
<accession>A0A829YDU9</accession>
<dbReference type="EMBL" id="BLJN01000003">
    <property type="protein sequence ID" value="GFE81485.1"/>
    <property type="molecule type" value="Genomic_DNA"/>
</dbReference>
<feature type="chain" id="PRO_5033032716" description="Glycine zipper 2TM domain-containing protein" evidence="3">
    <location>
        <begin position="21"/>
        <end position="181"/>
    </location>
</feature>
<evidence type="ECO:0000313" key="5">
    <source>
        <dbReference type="EMBL" id="GFE81485.1"/>
    </source>
</evidence>
<evidence type="ECO:0000313" key="6">
    <source>
        <dbReference type="Proteomes" id="UP000445000"/>
    </source>
</evidence>